<evidence type="ECO:0000313" key="1">
    <source>
        <dbReference type="EMBL" id="PRY47965.1"/>
    </source>
</evidence>
<organism evidence="1 2">
    <name type="scientific">Geodermatophilus tzadiensis</name>
    <dbReference type="NCBI Taxonomy" id="1137988"/>
    <lineage>
        <taxon>Bacteria</taxon>
        <taxon>Bacillati</taxon>
        <taxon>Actinomycetota</taxon>
        <taxon>Actinomycetes</taxon>
        <taxon>Geodermatophilales</taxon>
        <taxon>Geodermatophilaceae</taxon>
        <taxon>Geodermatophilus</taxon>
    </lineage>
</organism>
<dbReference type="EMBL" id="PVTG01000011">
    <property type="protein sequence ID" value="PRY47965.1"/>
    <property type="molecule type" value="Genomic_DNA"/>
</dbReference>
<sequence>MAAREQAVTALEQQIVATSITEGMWTVGRDIEPGTYRTAAAVSDDCYWGIYRSGSNGDDIIENDIVSGGFPTVTLREGQDFENNGCGTFVKQ</sequence>
<keyword evidence="2" id="KW-1185">Reference proteome</keyword>
<dbReference type="Proteomes" id="UP000239210">
    <property type="component" value="Unassembled WGS sequence"/>
</dbReference>
<accession>A0A2T0TQK1</accession>
<evidence type="ECO:0000313" key="2">
    <source>
        <dbReference type="Proteomes" id="UP000239210"/>
    </source>
</evidence>
<comment type="caution">
    <text evidence="1">The sequence shown here is derived from an EMBL/GenBank/DDBJ whole genome shotgun (WGS) entry which is preliminary data.</text>
</comment>
<reference evidence="1 2" key="1">
    <citation type="submission" date="2018-03" db="EMBL/GenBank/DDBJ databases">
        <title>Genomic Encyclopedia of Archaeal and Bacterial Type Strains, Phase II (KMG-II): from individual species to whole genera.</title>
        <authorList>
            <person name="Goeker M."/>
        </authorList>
    </citation>
    <scope>NUCLEOTIDE SEQUENCE [LARGE SCALE GENOMIC DNA]</scope>
    <source>
        <strain evidence="1 2">DSM 45416</strain>
    </source>
</reference>
<gene>
    <name evidence="1" type="ORF">LY71_111144</name>
</gene>
<dbReference type="AlphaFoldDB" id="A0A2T0TQK1"/>
<protein>
    <submittedName>
        <fullName evidence="1">Uncharacterized protein</fullName>
    </submittedName>
</protein>
<name>A0A2T0TQK1_9ACTN</name>
<proteinExistence type="predicted"/>